<accession>A0A7S2GKZ1</accession>
<dbReference type="InterPro" id="IPR036020">
    <property type="entry name" value="WW_dom_sf"/>
</dbReference>
<dbReference type="InterPro" id="IPR001202">
    <property type="entry name" value="WW_dom"/>
</dbReference>
<gene>
    <name evidence="3" type="ORF">CBRE1094_LOCUS18430</name>
</gene>
<dbReference type="CDD" id="cd00201">
    <property type="entry name" value="WW"/>
    <property type="match status" value="1"/>
</dbReference>
<name>A0A7S2GKZ1_9EUKA</name>
<reference evidence="3" key="1">
    <citation type="submission" date="2021-01" db="EMBL/GenBank/DDBJ databases">
        <authorList>
            <person name="Corre E."/>
            <person name="Pelletier E."/>
            <person name="Niang G."/>
            <person name="Scheremetjew M."/>
            <person name="Finn R."/>
            <person name="Kale V."/>
            <person name="Holt S."/>
            <person name="Cochrane G."/>
            <person name="Meng A."/>
            <person name="Brown T."/>
            <person name="Cohen L."/>
        </authorList>
    </citation>
    <scope>NUCLEOTIDE SEQUENCE</scope>
    <source>
        <strain evidence="3">UTEX LB 985</strain>
    </source>
</reference>
<dbReference type="SMART" id="SM00456">
    <property type="entry name" value="WW"/>
    <property type="match status" value="1"/>
</dbReference>
<dbReference type="Gene3D" id="2.20.70.10">
    <property type="match status" value="1"/>
</dbReference>
<evidence type="ECO:0000259" key="2">
    <source>
        <dbReference type="PROSITE" id="PS50020"/>
    </source>
</evidence>
<evidence type="ECO:0000313" key="3">
    <source>
        <dbReference type="EMBL" id="CAD9457650.1"/>
    </source>
</evidence>
<feature type="compositionally biased region" description="Gly residues" evidence="1">
    <location>
        <begin position="1"/>
        <end position="10"/>
    </location>
</feature>
<protein>
    <recommendedName>
        <fullName evidence="2">WW domain-containing protein</fullName>
    </recommendedName>
</protein>
<dbReference type="PROSITE" id="PS01159">
    <property type="entry name" value="WW_DOMAIN_1"/>
    <property type="match status" value="1"/>
</dbReference>
<evidence type="ECO:0000256" key="1">
    <source>
        <dbReference type="SAM" id="MobiDB-lite"/>
    </source>
</evidence>
<dbReference type="AlphaFoldDB" id="A0A7S2GKZ1"/>
<feature type="compositionally biased region" description="Gly residues" evidence="1">
    <location>
        <begin position="30"/>
        <end position="52"/>
    </location>
</feature>
<dbReference type="Pfam" id="PF00397">
    <property type="entry name" value="WW"/>
    <property type="match status" value="1"/>
</dbReference>
<organism evidence="3">
    <name type="scientific">Haptolina brevifila</name>
    <dbReference type="NCBI Taxonomy" id="156173"/>
    <lineage>
        <taxon>Eukaryota</taxon>
        <taxon>Haptista</taxon>
        <taxon>Haptophyta</taxon>
        <taxon>Prymnesiophyceae</taxon>
        <taxon>Prymnesiales</taxon>
        <taxon>Prymnesiaceae</taxon>
        <taxon>Haptolina</taxon>
    </lineage>
</organism>
<dbReference type="PROSITE" id="PS50020">
    <property type="entry name" value="WW_DOMAIN_2"/>
    <property type="match status" value="1"/>
</dbReference>
<dbReference type="EMBL" id="HBGU01033741">
    <property type="protein sequence ID" value="CAD9457650.1"/>
    <property type="molecule type" value="Transcribed_RNA"/>
</dbReference>
<sequence length="101" mass="9810">MALMAGGDGAFAGQNGSQDMSAGMVPQGLPHGGFASGEAGANGGVSPGGARGGKSQTVVSGKPVEGNTDWAGYTAPDGRTYYYNGKTGVSSWEKPAPVGGS</sequence>
<feature type="region of interest" description="Disordered" evidence="1">
    <location>
        <begin position="1"/>
        <end position="71"/>
    </location>
</feature>
<proteinExistence type="predicted"/>
<dbReference type="SUPFAM" id="SSF51045">
    <property type="entry name" value="WW domain"/>
    <property type="match status" value="1"/>
</dbReference>
<feature type="domain" description="WW" evidence="2">
    <location>
        <begin position="70"/>
        <end position="97"/>
    </location>
</feature>